<protein>
    <recommendedName>
        <fullName evidence="5">L domain-like protein</fullName>
    </recommendedName>
</protein>
<feature type="transmembrane region" description="Helical" evidence="2">
    <location>
        <begin position="204"/>
        <end position="226"/>
    </location>
</feature>
<keyword evidence="2" id="KW-0472">Membrane</keyword>
<dbReference type="Proteomes" id="UP000193719">
    <property type="component" value="Unassembled WGS sequence"/>
</dbReference>
<dbReference type="AlphaFoldDB" id="A0A1Y1UVV9"/>
<name>A0A1Y1UVV9_9FUNG</name>
<proteinExistence type="predicted"/>
<organism evidence="3 4">
    <name type="scientific">Piromyces finnis</name>
    <dbReference type="NCBI Taxonomy" id="1754191"/>
    <lineage>
        <taxon>Eukaryota</taxon>
        <taxon>Fungi</taxon>
        <taxon>Fungi incertae sedis</taxon>
        <taxon>Chytridiomycota</taxon>
        <taxon>Chytridiomycota incertae sedis</taxon>
        <taxon>Neocallimastigomycetes</taxon>
        <taxon>Neocallimastigales</taxon>
        <taxon>Neocallimastigaceae</taxon>
        <taxon>Piromyces</taxon>
    </lineage>
</organism>
<dbReference type="SUPFAM" id="SSF52058">
    <property type="entry name" value="L domain-like"/>
    <property type="match status" value="1"/>
</dbReference>
<feature type="compositionally biased region" description="Basic and acidic residues" evidence="1">
    <location>
        <begin position="158"/>
        <end position="169"/>
    </location>
</feature>
<dbReference type="InterPro" id="IPR001611">
    <property type="entry name" value="Leu-rich_rpt"/>
</dbReference>
<sequence>MPLTSLQYINISNCKFSGKIPSSIQGMNNLQYLYATGNQLSGPIPSEISISNLQFIDLSNNQLEGQIPSSLGKIINLQHLNLSNNKISGNVPSSFKSLQNIQVLRLSGNPQLSGELPNLSDTLKECSFSSTNLCINGTRNHCTNGIKSCELINNTNESKTDDTPSKTEEDNTLVSDNNSSTISSPTLGPEDFSDNRKDNNHDKIFQWIALGFIGLLILCIIILILICSKRRRQKSVIIKNPIPGYSTSEIFEDENIQSYNGEDPDASIQICSLSRPNPQLNNTVPNDVNSQISSYDDSSLYESTGSKSSNYGSLHSTNYAISPTNTISNQGGAYTTNSLNRNKKHGTPVESVEQDLSDIVVLNNGNITNDTNSQMVATISTPPPKRISANLSSYTKSQSSPNLVRMNLYSVNQSSPPNGAGKRRLTNTGTYNGSPKMASASSSPNIDEKRSKHSSIPYPVSPFALKSSTVNTNQRKTYDTKRLSTSNDDAIHHNTVHVVNSRKNIIPYPIEKSSTTVTKVTNVSETSTSNFSISNSVHSSTPIMSKNKNRISFPSMNTKKPSILTKFSSQNNMNVSPLANRVENAYDLPSVSDSNEQYVNTNKTSINPSLISTNTSISLNDPKVNELTKNNISSQDHHSDDKDNNNHINSNISSNHSSLYNATKNTPIYTNNNHLIENPDLTEEIYVEVPGSNKLGKSDNKNSSKEYNQNEINNEHYEYNNIPEDIRQQIEEPQPPNYEEVFSESVYSPYIDQNNDEAIRMQLEMRRIEERQTRMEYLQRQIDNPDLSNTQRQKYIDALDRLMLE</sequence>
<dbReference type="Gene3D" id="3.80.10.10">
    <property type="entry name" value="Ribonuclease Inhibitor"/>
    <property type="match status" value="1"/>
</dbReference>
<evidence type="ECO:0000256" key="1">
    <source>
        <dbReference type="SAM" id="MobiDB-lite"/>
    </source>
</evidence>
<dbReference type="PANTHER" id="PTHR48065:SF75">
    <property type="entry name" value="LEUCINE-RICH REPEAT-CONTAINING N-TERMINAL PLANT-TYPE DOMAIN-CONTAINING PROTEIN"/>
    <property type="match status" value="1"/>
</dbReference>
<feature type="compositionally biased region" description="Basic and acidic residues" evidence="1">
    <location>
        <begin position="635"/>
        <end position="645"/>
    </location>
</feature>
<keyword evidence="2" id="KW-1133">Transmembrane helix</keyword>
<feature type="compositionally biased region" description="Polar residues" evidence="1">
    <location>
        <begin position="172"/>
        <end position="186"/>
    </location>
</feature>
<feature type="compositionally biased region" description="Polar residues" evidence="1">
    <location>
        <begin position="542"/>
        <end position="557"/>
    </location>
</feature>
<feature type="region of interest" description="Disordered" evidence="1">
    <location>
        <begin position="332"/>
        <end position="352"/>
    </location>
</feature>
<reference evidence="3 4" key="1">
    <citation type="submission" date="2016-08" db="EMBL/GenBank/DDBJ databases">
        <title>Genomes of anaerobic fungi encode conserved fungal cellulosomes for biomass hydrolysis.</title>
        <authorList>
            <consortium name="DOE Joint Genome Institute"/>
            <person name="Haitjema C.H."/>
            <person name="Gilmore S.P."/>
            <person name="Henske J.K."/>
            <person name="Solomon K.V."/>
            <person name="De Groot R."/>
            <person name="Kuo A."/>
            <person name="Mondo S.J."/>
            <person name="Salamov A.A."/>
            <person name="Labutti K."/>
            <person name="Zhao Z."/>
            <person name="Chiniquy J."/>
            <person name="Barry K."/>
            <person name="Brewer H.M."/>
            <person name="Purvine S.O."/>
            <person name="Wright A.T."/>
            <person name="Boxma B."/>
            <person name="Van Alen T."/>
            <person name="Hackstein J.H."/>
            <person name="Baker S.E."/>
            <person name="Grigoriev I.V."/>
            <person name="O'Malley M.A."/>
        </authorList>
    </citation>
    <scope>NUCLEOTIDE SEQUENCE [LARGE SCALE GENOMIC DNA]</scope>
    <source>
        <strain evidence="4">finn</strain>
    </source>
</reference>
<dbReference type="PROSITE" id="PS51450">
    <property type="entry name" value="LRR"/>
    <property type="match status" value="1"/>
</dbReference>
<feature type="compositionally biased region" description="Low complexity" evidence="1">
    <location>
        <begin position="646"/>
        <end position="658"/>
    </location>
</feature>
<gene>
    <name evidence="3" type="ORF">BCR36DRAFT_374833</name>
</gene>
<feature type="region of interest" description="Disordered" evidence="1">
    <location>
        <begin position="529"/>
        <end position="557"/>
    </location>
</feature>
<feature type="region of interest" description="Disordered" evidence="1">
    <location>
        <begin position="410"/>
        <end position="460"/>
    </location>
</feature>
<comment type="caution">
    <text evidence="3">The sequence shown here is derived from an EMBL/GenBank/DDBJ whole genome shotgun (WGS) entry which is preliminary data.</text>
</comment>
<dbReference type="OrthoDB" id="2151624at2759"/>
<reference evidence="3 4" key="2">
    <citation type="submission" date="2016-08" db="EMBL/GenBank/DDBJ databases">
        <title>Pervasive Adenine N6-methylation of Active Genes in Fungi.</title>
        <authorList>
            <consortium name="DOE Joint Genome Institute"/>
            <person name="Mondo S.J."/>
            <person name="Dannebaum R.O."/>
            <person name="Kuo R.C."/>
            <person name="Labutti K."/>
            <person name="Haridas S."/>
            <person name="Kuo A."/>
            <person name="Salamov A."/>
            <person name="Ahrendt S.R."/>
            <person name="Lipzen A."/>
            <person name="Sullivan W."/>
            <person name="Andreopoulos W.B."/>
            <person name="Clum A."/>
            <person name="Lindquist E."/>
            <person name="Daum C."/>
            <person name="Ramamoorthy G.K."/>
            <person name="Gryganskyi A."/>
            <person name="Culley D."/>
            <person name="Magnuson J.K."/>
            <person name="James T.Y."/>
            <person name="O'Malley M.A."/>
            <person name="Stajich J.E."/>
            <person name="Spatafora J.W."/>
            <person name="Visel A."/>
            <person name="Grigoriev I.V."/>
        </authorList>
    </citation>
    <scope>NUCLEOTIDE SEQUENCE [LARGE SCALE GENOMIC DNA]</scope>
    <source>
        <strain evidence="4">finn</strain>
    </source>
</reference>
<evidence type="ECO:0000256" key="2">
    <source>
        <dbReference type="SAM" id="Phobius"/>
    </source>
</evidence>
<dbReference type="EMBL" id="MCFH01000072">
    <property type="protein sequence ID" value="ORX42071.1"/>
    <property type="molecule type" value="Genomic_DNA"/>
</dbReference>
<dbReference type="PANTHER" id="PTHR48065">
    <property type="entry name" value="OS10G0469600 PROTEIN"/>
    <property type="match status" value="1"/>
</dbReference>
<accession>A0A1Y1UVV9</accession>
<dbReference type="InterPro" id="IPR032675">
    <property type="entry name" value="LRR_dom_sf"/>
</dbReference>
<feature type="region of interest" description="Disordered" evidence="1">
    <location>
        <begin position="155"/>
        <end position="195"/>
    </location>
</feature>
<dbReference type="Pfam" id="PF13855">
    <property type="entry name" value="LRR_8"/>
    <property type="match status" value="1"/>
</dbReference>
<keyword evidence="4" id="KW-1185">Reference proteome</keyword>
<evidence type="ECO:0008006" key="5">
    <source>
        <dbReference type="Google" id="ProtNLM"/>
    </source>
</evidence>
<evidence type="ECO:0000313" key="4">
    <source>
        <dbReference type="Proteomes" id="UP000193719"/>
    </source>
</evidence>
<feature type="region of interest" description="Disordered" evidence="1">
    <location>
        <begin position="631"/>
        <end position="659"/>
    </location>
</feature>
<dbReference type="Pfam" id="PF00560">
    <property type="entry name" value="LRR_1"/>
    <property type="match status" value="2"/>
</dbReference>
<feature type="compositionally biased region" description="Low complexity" evidence="1">
    <location>
        <begin position="529"/>
        <end position="541"/>
    </location>
</feature>
<feature type="compositionally biased region" description="Polar residues" evidence="1">
    <location>
        <begin position="426"/>
        <end position="445"/>
    </location>
</feature>
<keyword evidence="2" id="KW-0812">Transmembrane</keyword>
<evidence type="ECO:0000313" key="3">
    <source>
        <dbReference type="EMBL" id="ORX42071.1"/>
    </source>
</evidence>